<dbReference type="EnsemblPlants" id="AUR62019523-RA">
    <property type="protein sequence ID" value="AUR62019523-RA:cds"/>
    <property type="gene ID" value="AUR62019523"/>
</dbReference>
<reference evidence="1" key="2">
    <citation type="submission" date="2021-03" db="UniProtKB">
        <authorList>
            <consortium name="EnsemblPlants"/>
        </authorList>
    </citation>
    <scope>IDENTIFICATION</scope>
</reference>
<accession>A0A803LVM2</accession>
<sequence>MGLAFISQPQLLLAKVCTTRFQSPLTKGLEVRYRNKKLSWGLRGILRAGNTLTKGCGWKVGNGKSIIAGKDRWMVGRVPEYKSTVTLHQATGWKASLFICPSGSEWNLARLNSAFVQADASVIAKGLRQQDLFVAKNAGGLRTLHPPELIRDGLVSRIWEYGEKGWLGGASSGLAQSTLHAELNACLAGLQWAITRSLRAVIIYRLHCCSSLPS</sequence>
<reference evidence="1" key="1">
    <citation type="journal article" date="2017" name="Nature">
        <title>The genome of Chenopodium quinoa.</title>
        <authorList>
            <person name="Jarvis D.E."/>
            <person name="Ho Y.S."/>
            <person name="Lightfoot D.J."/>
            <person name="Schmoeckel S.M."/>
            <person name="Li B."/>
            <person name="Borm T.J.A."/>
            <person name="Ohyanagi H."/>
            <person name="Mineta K."/>
            <person name="Michell C.T."/>
            <person name="Saber N."/>
            <person name="Kharbatia N.M."/>
            <person name="Rupper R.R."/>
            <person name="Sharp A.R."/>
            <person name="Dally N."/>
            <person name="Boughton B.A."/>
            <person name="Woo Y.H."/>
            <person name="Gao G."/>
            <person name="Schijlen E.G.W.M."/>
            <person name="Guo X."/>
            <person name="Momin A.A."/>
            <person name="Negrao S."/>
            <person name="Al-Babili S."/>
            <person name="Gehring C."/>
            <person name="Roessner U."/>
            <person name="Jung C."/>
            <person name="Murphy K."/>
            <person name="Arold S.T."/>
            <person name="Gojobori T."/>
            <person name="van der Linden C.G."/>
            <person name="van Loo E.N."/>
            <person name="Jellen E.N."/>
            <person name="Maughan P.J."/>
            <person name="Tester M."/>
        </authorList>
    </citation>
    <scope>NUCLEOTIDE SEQUENCE [LARGE SCALE GENOMIC DNA]</scope>
    <source>
        <strain evidence="1">cv. PI 614886</strain>
    </source>
</reference>
<proteinExistence type="predicted"/>
<evidence type="ECO:0000313" key="2">
    <source>
        <dbReference type="Proteomes" id="UP000596660"/>
    </source>
</evidence>
<name>A0A803LVM2_CHEQI</name>
<protein>
    <submittedName>
        <fullName evidence="1">Uncharacterized protein</fullName>
    </submittedName>
</protein>
<dbReference type="AlphaFoldDB" id="A0A803LVM2"/>
<keyword evidence="2" id="KW-1185">Reference proteome</keyword>
<organism evidence="1 2">
    <name type="scientific">Chenopodium quinoa</name>
    <name type="common">Quinoa</name>
    <dbReference type="NCBI Taxonomy" id="63459"/>
    <lineage>
        <taxon>Eukaryota</taxon>
        <taxon>Viridiplantae</taxon>
        <taxon>Streptophyta</taxon>
        <taxon>Embryophyta</taxon>
        <taxon>Tracheophyta</taxon>
        <taxon>Spermatophyta</taxon>
        <taxon>Magnoliopsida</taxon>
        <taxon>eudicotyledons</taxon>
        <taxon>Gunneridae</taxon>
        <taxon>Pentapetalae</taxon>
        <taxon>Caryophyllales</taxon>
        <taxon>Chenopodiaceae</taxon>
        <taxon>Chenopodioideae</taxon>
        <taxon>Atripliceae</taxon>
        <taxon>Chenopodium</taxon>
    </lineage>
</organism>
<dbReference type="Proteomes" id="UP000596660">
    <property type="component" value="Unplaced"/>
</dbReference>
<dbReference type="Gramene" id="AUR62019523-RA">
    <property type="protein sequence ID" value="AUR62019523-RA:cds"/>
    <property type="gene ID" value="AUR62019523"/>
</dbReference>
<evidence type="ECO:0000313" key="1">
    <source>
        <dbReference type="EnsemblPlants" id="AUR62019523-RA:cds"/>
    </source>
</evidence>